<name>J9DJP6_EDHAE</name>
<dbReference type="AlphaFoldDB" id="J9DJP6"/>
<reference evidence="3" key="2">
    <citation type="submission" date="2015-07" db="EMBL/GenBank/DDBJ databases">
        <title>Contrasting host-pathogen interactions and genome evolution in two generalist and specialist microsporidian pathogens of mosquitoes.</title>
        <authorList>
            <consortium name="The Broad Institute Genomics Platform"/>
            <consortium name="The Broad Institute Genome Sequencing Center for Infectious Disease"/>
            <person name="Cuomo C.A."/>
            <person name="Sanscrainte N.D."/>
            <person name="Goldberg J.M."/>
            <person name="Heiman D."/>
            <person name="Young S."/>
            <person name="Zeng Q."/>
            <person name="Becnel J.J."/>
            <person name="Birren B.W."/>
        </authorList>
    </citation>
    <scope>NUCLEOTIDE SEQUENCE [LARGE SCALE GENOMIC DNA]</scope>
    <source>
        <strain evidence="3">USNM 41457</strain>
    </source>
</reference>
<evidence type="ECO:0000313" key="3">
    <source>
        <dbReference type="Proteomes" id="UP000003163"/>
    </source>
</evidence>
<proteinExistence type="predicted"/>
<gene>
    <name evidence="2" type="ORF">EDEG_03876</name>
</gene>
<protein>
    <submittedName>
        <fullName evidence="2">Uncharacterized protein</fullName>
    </submittedName>
</protein>
<keyword evidence="3" id="KW-1185">Reference proteome</keyword>
<accession>J9DJP6</accession>
<dbReference type="VEuPathDB" id="MicrosporidiaDB:EDEG_03876"/>
<organism evidence="2 3">
    <name type="scientific">Edhazardia aedis (strain USNM 41457)</name>
    <name type="common">Microsporidian parasite</name>
    <dbReference type="NCBI Taxonomy" id="1003232"/>
    <lineage>
        <taxon>Eukaryota</taxon>
        <taxon>Fungi</taxon>
        <taxon>Fungi incertae sedis</taxon>
        <taxon>Microsporidia</taxon>
        <taxon>Edhazardia</taxon>
    </lineage>
</organism>
<dbReference type="InParanoid" id="J9DJP6"/>
<evidence type="ECO:0000313" key="2">
    <source>
        <dbReference type="EMBL" id="EJW01557.1"/>
    </source>
</evidence>
<feature type="region of interest" description="Disordered" evidence="1">
    <location>
        <begin position="101"/>
        <end position="128"/>
    </location>
</feature>
<dbReference type="HOGENOM" id="CLU_1959554_0_0_1"/>
<dbReference type="EMBL" id="AFBI03000138">
    <property type="protein sequence ID" value="EJW01557.1"/>
    <property type="molecule type" value="Genomic_DNA"/>
</dbReference>
<comment type="caution">
    <text evidence="2">The sequence shown here is derived from an EMBL/GenBank/DDBJ whole genome shotgun (WGS) entry which is preliminary data.</text>
</comment>
<evidence type="ECO:0000256" key="1">
    <source>
        <dbReference type="SAM" id="MobiDB-lite"/>
    </source>
</evidence>
<sequence>MFGIINSIISQMKQIFPQNTKYLITKNMASKQSTPALEFFNIEKINQMQSHATQLDNSIIKDRGYNFVPSNESSGDAHMIYYYVLISDDDQSLNKKNKIINKDLNDQKTNNKKSNKVFHGNQSDETLN</sequence>
<reference evidence="2 3" key="1">
    <citation type="submission" date="2011-08" db="EMBL/GenBank/DDBJ databases">
        <authorList>
            <person name="Liu Z.J."/>
            <person name="Shi F.L."/>
            <person name="Lu J.Q."/>
            <person name="Li M."/>
            <person name="Wang Z.L."/>
        </authorList>
    </citation>
    <scope>NUCLEOTIDE SEQUENCE [LARGE SCALE GENOMIC DNA]</scope>
    <source>
        <strain evidence="2 3">USNM 41457</strain>
    </source>
</reference>
<dbReference type="Proteomes" id="UP000003163">
    <property type="component" value="Unassembled WGS sequence"/>
</dbReference>